<dbReference type="Proteomes" id="UP000467840">
    <property type="component" value="Chromosome 11"/>
</dbReference>
<accession>A0A6A6NCV1</accession>
<evidence type="ECO:0000313" key="2">
    <source>
        <dbReference type="Proteomes" id="UP000467840"/>
    </source>
</evidence>
<evidence type="ECO:0000313" key="1">
    <source>
        <dbReference type="EMBL" id="KAF2323377.1"/>
    </source>
</evidence>
<organism evidence="1 2">
    <name type="scientific">Hevea brasiliensis</name>
    <name type="common">Para rubber tree</name>
    <name type="synonym">Siphonia brasiliensis</name>
    <dbReference type="NCBI Taxonomy" id="3981"/>
    <lineage>
        <taxon>Eukaryota</taxon>
        <taxon>Viridiplantae</taxon>
        <taxon>Streptophyta</taxon>
        <taxon>Embryophyta</taxon>
        <taxon>Tracheophyta</taxon>
        <taxon>Spermatophyta</taxon>
        <taxon>Magnoliopsida</taxon>
        <taxon>eudicotyledons</taxon>
        <taxon>Gunneridae</taxon>
        <taxon>Pentapetalae</taxon>
        <taxon>rosids</taxon>
        <taxon>fabids</taxon>
        <taxon>Malpighiales</taxon>
        <taxon>Euphorbiaceae</taxon>
        <taxon>Crotonoideae</taxon>
        <taxon>Micrandreae</taxon>
        <taxon>Hevea</taxon>
    </lineage>
</organism>
<proteinExistence type="predicted"/>
<name>A0A6A6NCV1_HEVBR</name>
<dbReference type="AlphaFoldDB" id="A0A6A6NCV1"/>
<sequence length="102" mass="10602">MRQTVAVGVIKSVKKKDPSGANVTKDFIVVQIYTYEELANKGSGNRGNGNGTVPVQVNISGGNGINRQVNGCDGDGGGGGAMDDGRATWLDFMAVLVKWATT</sequence>
<dbReference type="EMBL" id="JAAGAX010000002">
    <property type="protein sequence ID" value="KAF2323377.1"/>
    <property type="molecule type" value="Genomic_DNA"/>
</dbReference>
<protein>
    <submittedName>
        <fullName evidence="1">Uncharacterized protein</fullName>
    </submittedName>
</protein>
<reference evidence="1 2" key="1">
    <citation type="journal article" date="2020" name="Mol. Plant">
        <title>The Chromosome-Based Rubber Tree Genome Provides New Insights into Spurge Genome Evolution and Rubber Biosynthesis.</title>
        <authorList>
            <person name="Liu J."/>
            <person name="Shi C."/>
            <person name="Shi C.C."/>
            <person name="Li W."/>
            <person name="Zhang Q.J."/>
            <person name="Zhang Y."/>
            <person name="Li K."/>
            <person name="Lu H.F."/>
            <person name="Shi C."/>
            <person name="Zhu S.T."/>
            <person name="Xiao Z.Y."/>
            <person name="Nan H."/>
            <person name="Yue Y."/>
            <person name="Zhu X.G."/>
            <person name="Wu Y."/>
            <person name="Hong X.N."/>
            <person name="Fan G.Y."/>
            <person name="Tong Y."/>
            <person name="Zhang D."/>
            <person name="Mao C.L."/>
            <person name="Liu Y.L."/>
            <person name="Hao S.J."/>
            <person name="Liu W.Q."/>
            <person name="Lv M.Q."/>
            <person name="Zhang H.B."/>
            <person name="Liu Y."/>
            <person name="Hu-Tang G.R."/>
            <person name="Wang J.P."/>
            <person name="Wang J.H."/>
            <person name="Sun Y.H."/>
            <person name="Ni S.B."/>
            <person name="Chen W.B."/>
            <person name="Zhang X.C."/>
            <person name="Jiao Y.N."/>
            <person name="Eichler E.E."/>
            <person name="Li G.H."/>
            <person name="Liu X."/>
            <person name="Gao L.Z."/>
        </authorList>
    </citation>
    <scope>NUCLEOTIDE SEQUENCE [LARGE SCALE GENOMIC DNA]</scope>
    <source>
        <strain evidence="2">cv. GT1</strain>
        <tissue evidence="1">Leaf</tissue>
    </source>
</reference>
<gene>
    <name evidence="1" type="ORF">GH714_034984</name>
</gene>
<comment type="caution">
    <text evidence="1">The sequence shown here is derived from an EMBL/GenBank/DDBJ whole genome shotgun (WGS) entry which is preliminary data.</text>
</comment>
<keyword evidence="2" id="KW-1185">Reference proteome</keyword>